<accession>W9WL73</accession>
<dbReference type="SUPFAM" id="SSF49899">
    <property type="entry name" value="Concanavalin A-like lectins/glucanases"/>
    <property type="match status" value="1"/>
</dbReference>
<keyword evidence="2" id="KW-1185">Reference proteome</keyword>
<dbReference type="GeneID" id="19195972"/>
<proteinExistence type="predicted"/>
<dbReference type="Gene3D" id="2.60.120.200">
    <property type="match status" value="1"/>
</dbReference>
<comment type="caution">
    <text evidence="1">The sequence shown here is derived from an EMBL/GenBank/DDBJ whole genome shotgun (WGS) entry which is preliminary data.</text>
</comment>
<dbReference type="EMBL" id="AMGX01000024">
    <property type="protein sequence ID" value="EXJ65755.1"/>
    <property type="molecule type" value="Genomic_DNA"/>
</dbReference>
<sequence length="72" mass="7675">MSPPGHTNTLRLGPSKLNLIGSDGKYAGPDGQTFIGRHLTDAPFTFSLNMEFALRSEGYIAGASVFLTQVGF</sequence>
<dbReference type="STRING" id="1182543.W9WL73"/>
<dbReference type="RefSeq" id="XP_007750045.1">
    <property type="nucleotide sequence ID" value="XM_007751855.1"/>
</dbReference>
<dbReference type="HOGENOM" id="CLU_2722027_0_0_1"/>
<evidence type="ECO:0000313" key="2">
    <source>
        <dbReference type="Proteomes" id="UP000019471"/>
    </source>
</evidence>
<organism evidence="1 2">
    <name type="scientific">Cladophialophora psammophila CBS 110553</name>
    <dbReference type="NCBI Taxonomy" id="1182543"/>
    <lineage>
        <taxon>Eukaryota</taxon>
        <taxon>Fungi</taxon>
        <taxon>Dikarya</taxon>
        <taxon>Ascomycota</taxon>
        <taxon>Pezizomycotina</taxon>
        <taxon>Eurotiomycetes</taxon>
        <taxon>Chaetothyriomycetidae</taxon>
        <taxon>Chaetothyriales</taxon>
        <taxon>Herpotrichiellaceae</taxon>
        <taxon>Cladophialophora</taxon>
    </lineage>
</organism>
<gene>
    <name evidence="1" type="ORF">A1O5_11283</name>
</gene>
<dbReference type="InterPro" id="IPR013320">
    <property type="entry name" value="ConA-like_dom_sf"/>
</dbReference>
<dbReference type="OrthoDB" id="2139957at2759"/>
<protein>
    <submittedName>
        <fullName evidence="1">Uncharacterized protein</fullName>
    </submittedName>
</protein>
<reference evidence="1 2" key="1">
    <citation type="submission" date="2013-03" db="EMBL/GenBank/DDBJ databases">
        <title>The Genome Sequence of Cladophialophora psammophila CBS 110553.</title>
        <authorList>
            <consortium name="The Broad Institute Genomics Platform"/>
            <person name="Cuomo C."/>
            <person name="de Hoog S."/>
            <person name="Gorbushina A."/>
            <person name="Walker B."/>
            <person name="Young S.K."/>
            <person name="Zeng Q."/>
            <person name="Gargeya S."/>
            <person name="Fitzgerald M."/>
            <person name="Haas B."/>
            <person name="Abouelleil A."/>
            <person name="Allen A.W."/>
            <person name="Alvarado L."/>
            <person name="Arachchi H.M."/>
            <person name="Berlin A.M."/>
            <person name="Chapman S.B."/>
            <person name="Gainer-Dewar J."/>
            <person name="Goldberg J."/>
            <person name="Griggs A."/>
            <person name="Gujja S."/>
            <person name="Hansen M."/>
            <person name="Howarth C."/>
            <person name="Imamovic A."/>
            <person name="Ireland A."/>
            <person name="Larimer J."/>
            <person name="McCowan C."/>
            <person name="Murphy C."/>
            <person name="Pearson M."/>
            <person name="Poon T.W."/>
            <person name="Priest M."/>
            <person name="Roberts A."/>
            <person name="Saif S."/>
            <person name="Shea T."/>
            <person name="Sisk P."/>
            <person name="Sykes S."/>
            <person name="Wortman J."/>
            <person name="Nusbaum C."/>
            <person name="Birren B."/>
        </authorList>
    </citation>
    <scope>NUCLEOTIDE SEQUENCE [LARGE SCALE GENOMIC DNA]</scope>
    <source>
        <strain evidence="1 2">CBS 110553</strain>
    </source>
</reference>
<name>W9WL73_9EURO</name>
<dbReference type="AlphaFoldDB" id="W9WL73"/>
<evidence type="ECO:0000313" key="1">
    <source>
        <dbReference type="EMBL" id="EXJ65755.1"/>
    </source>
</evidence>
<dbReference type="Proteomes" id="UP000019471">
    <property type="component" value="Unassembled WGS sequence"/>
</dbReference>